<dbReference type="EMBL" id="GL541827">
    <property type="protein sequence ID" value="KDE02425.1"/>
    <property type="molecule type" value="Genomic_DNA"/>
</dbReference>
<proteinExistence type="predicted"/>
<gene>
    <name evidence="1" type="ORF">MVLG_07021</name>
</gene>
<evidence type="ECO:0000313" key="1">
    <source>
        <dbReference type="EMBL" id="KDE02425.1"/>
    </source>
</evidence>
<evidence type="ECO:0000313" key="2">
    <source>
        <dbReference type="EnsemblFungi" id="MVLG_07021T0"/>
    </source>
</evidence>
<keyword evidence="3" id="KW-1185">Reference proteome</keyword>
<reference evidence="3" key="1">
    <citation type="submission" date="2010-11" db="EMBL/GenBank/DDBJ databases">
        <title>The genome sequence of Microbotryum violaceum strain p1A1 Lamole.</title>
        <authorList>
            <person name="Cuomo C."/>
            <person name="Perlin M."/>
            <person name="Young S.K."/>
            <person name="Zeng Q."/>
            <person name="Gargeya S."/>
            <person name="Alvarado L."/>
            <person name="Berlin A."/>
            <person name="Chapman S.B."/>
            <person name="Chen Z."/>
            <person name="Freedman E."/>
            <person name="Gellesch M."/>
            <person name="Goldberg J."/>
            <person name="Griggs A."/>
            <person name="Gujja S."/>
            <person name="Heilman E."/>
            <person name="Heiman D."/>
            <person name="Howarth C."/>
            <person name="Mehta T."/>
            <person name="Neiman D."/>
            <person name="Pearson M."/>
            <person name="Roberts A."/>
            <person name="Saif S."/>
            <person name="Shea T."/>
            <person name="Shenoy N."/>
            <person name="Sisk P."/>
            <person name="Stolte C."/>
            <person name="Sykes S."/>
            <person name="White J."/>
            <person name="Yandava C."/>
            <person name="Haas B."/>
            <person name="Nusbaum C."/>
            <person name="Birren B."/>
        </authorList>
    </citation>
    <scope>NUCLEOTIDE SEQUENCE [LARGE SCALE GENOMIC DNA]</scope>
    <source>
        <strain evidence="3">p1A1 Lamole</strain>
    </source>
</reference>
<dbReference type="AlphaFoldDB" id="U5HJ27"/>
<reference evidence="2" key="4">
    <citation type="submission" date="2015-06" db="UniProtKB">
        <authorList>
            <consortium name="EnsemblFungi"/>
        </authorList>
    </citation>
    <scope>IDENTIFICATION</scope>
</reference>
<accession>U5HJ27</accession>
<dbReference type="HOGENOM" id="CLU_1099192_0_0_1"/>
<dbReference type="EnsemblFungi" id="MVLG_07021T0">
    <property type="protein sequence ID" value="MVLG_07021T0"/>
    <property type="gene ID" value="MVLG_07021"/>
</dbReference>
<reference evidence="1 3" key="3">
    <citation type="journal article" date="2015" name="BMC Genomics">
        <title>Sex and parasites: genomic and transcriptomic analysis of Microbotryum lychnidis-dioicae, the biotrophic and plant-castrating anther smut fungus.</title>
        <authorList>
            <person name="Perlin M.H."/>
            <person name="Amselem J."/>
            <person name="Fontanillas E."/>
            <person name="Toh S.S."/>
            <person name="Chen Z."/>
            <person name="Goldberg J."/>
            <person name="Duplessis S."/>
            <person name="Henrissat B."/>
            <person name="Young S."/>
            <person name="Zeng Q."/>
            <person name="Aguileta G."/>
            <person name="Petit E."/>
            <person name="Badouin H."/>
            <person name="Andrews J."/>
            <person name="Razeeq D."/>
            <person name="Gabaldon T."/>
            <person name="Quesneville H."/>
            <person name="Giraud T."/>
            <person name="Hood M.E."/>
            <person name="Schultz D.J."/>
            <person name="Cuomo C.A."/>
        </authorList>
    </citation>
    <scope>NUCLEOTIDE SEQUENCE [LARGE SCALE GENOMIC DNA]</scope>
    <source>
        <strain evidence="3">p1A1 Lamole</strain>
        <strain evidence="1">P1A1 Lamole</strain>
    </source>
</reference>
<protein>
    <submittedName>
        <fullName evidence="1 2">Uncharacterized protein</fullName>
    </submittedName>
</protein>
<evidence type="ECO:0000313" key="3">
    <source>
        <dbReference type="Proteomes" id="UP000017200"/>
    </source>
</evidence>
<sequence length="253" mass="28041">MSTRSSFRSSAFNPVMPVAEALREGSWKDADQTLLCNEILPRVLLYSTKDLIEEMFDVPRTHFELMWHRAGLSGLAQDAQGSLLDRFRKEQELQASTGAAKKDSVMTASWVEDVAQHCHGHDKRPHEFKLSVAAAQRPYQNGVYDKVSDYDKHTAVSDLPLTTTPFLACARDAPTSTSGAMFWNRAMVPLAVGLSPRLPTWDDVGDEAHAPELVKVVLDLVKHVLAQPSRLFAPGLAINETVAYLVVLDHETC</sequence>
<organism evidence="1">
    <name type="scientific">Microbotryum lychnidis-dioicae (strain p1A1 Lamole / MvSl-1064)</name>
    <name type="common">Anther smut fungus</name>
    <dbReference type="NCBI Taxonomy" id="683840"/>
    <lineage>
        <taxon>Eukaryota</taxon>
        <taxon>Fungi</taxon>
        <taxon>Dikarya</taxon>
        <taxon>Basidiomycota</taxon>
        <taxon>Pucciniomycotina</taxon>
        <taxon>Microbotryomycetes</taxon>
        <taxon>Microbotryales</taxon>
        <taxon>Microbotryaceae</taxon>
        <taxon>Microbotryum</taxon>
    </lineage>
</organism>
<reference evidence="1" key="2">
    <citation type="submission" date="2010-11" db="EMBL/GenBank/DDBJ databases">
        <authorList>
            <consortium name="The Broad Institute Genome Sequencing Platform"/>
            <person name="Earl A."/>
            <person name="Ward D."/>
            <person name="Feldgarden M."/>
            <person name="Gevers D."/>
            <person name="Butler R."/>
            <person name="Young S.K."/>
            <person name="Zeng Q."/>
            <person name="Gargeya S."/>
            <person name="Fitzgerald M."/>
            <person name="Haas B."/>
            <person name="Abouelleil A."/>
            <person name="Alvarado L."/>
            <person name="Arachchi H.M."/>
            <person name="Berlin A."/>
            <person name="Brown A."/>
            <person name="Chapman S.B."/>
            <person name="Chen Z."/>
            <person name="Dunbar C."/>
            <person name="Freedman E."/>
            <person name="Gearin G."/>
            <person name="Gellesch M."/>
            <person name="Goldberg J."/>
            <person name="Griggs A."/>
            <person name="Gujja S."/>
            <person name="Heilman E."/>
            <person name="Heiman D."/>
            <person name="Howarth C."/>
            <person name="Larson L."/>
            <person name="Lui A."/>
            <person name="MacDonald P.J.P."/>
            <person name="Mehta T."/>
            <person name="Montmayeur A."/>
            <person name="Murphy C."/>
            <person name="Neiman D."/>
            <person name="Pearson M."/>
            <person name="Priest M."/>
            <person name="Roberts A."/>
            <person name="Saif S."/>
            <person name="Shea T."/>
            <person name="Shenoy N."/>
            <person name="Sisk P."/>
            <person name="Stolte C."/>
            <person name="Sykes S."/>
            <person name="White J."/>
            <person name="Yandava C."/>
            <person name="Wortman J."/>
            <person name="Nusbaum C."/>
            <person name="Birren B."/>
        </authorList>
    </citation>
    <scope>NUCLEOTIDE SEQUENCE</scope>
    <source>
        <strain evidence="1">P1A1 Lamole</strain>
    </source>
</reference>
<dbReference type="InParanoid" id="U5HJ27"/>
<name>U5HJ27_USTV1</name>
<dbReference type="Proteomes" id="UP000017200">
    <property type="component" value="Unassembled WGS sequence"/>
</dbReference>
<dbReference type="EMBL" id="AEIJ01000989">
    <property type="status" value="NOT_ANNOTATED_CDS"/>
    <property type="molecule type" value="Genomic_DNA"/>
</dbReference>